<dbReference type="EMBL" id="BQKV01000012">
    <property type="protein sequence ID" value="GJN63597.1"/>
    <property type="molecule type" value="Genomic_DNA"/>
</dbReference>
<accession>A0AA37IXR4</accession>
<dbReference type="GO" id="GO:0004175">
    <property type="term" value="F:endopeptidase activity"/>
    <property type="evidence" value="ECO:0007669"/>
    <property type="project" value="UniProtKB-ARBA"/>
</dbReference>
<dbReference type="PANTHER" id="PTHR36435:SF1">
    <property type="entry name" value="CAAX AMINO TERMINAL PROTEASE FAMILY PROTEIN"/>
    <property type="match status" value="1"/>
</dbReference>
<feature type="transmembrane region" description="Helical" evidence="1">
    <location>
        <begin position="176"/>
        <end position="193"/>
    </location>
</feature>
<dbReference type="InterPro" id="IPR052710">
    <property type="entry name" value="CAAX_protease"/>
</dbReference>
<sequence>MNQTSASRRMGGVLWAAGCGLLYLTAGLLTEKALALLEGAASLSPAGLARLHWGGLALGTVLAALPVLAAARPMLGRIPGLRWRWRGAVAPMVLYVGLLFPLSWLSQKLPGDPAGGMLLPADPAARVLAFFQLCIVSAVAEELVFRGAIQGLLAPCGPGFSVLGQAAVFASLHGSPARMAFALPMGLVFGWAASRCHSIWPGAALHLLNNTIVFAGLLAGG</sequence>
<keyword evidence="1" id="KW-0812">Transmembrane</keyword>
<keyword evidence="4" id="KW-1185">Reference proteome</keyword>
<dbReference type="InterPro" id="IPR003675">
    <property type="entry name" value="Rce1/LyrA-like_dom"/>
</dbReference>
<keyword evidence="1" id="KW-1133">Transmembrane helix</keyword>
<dbReference type="Pfam" id="PF02517">
    <property type="entry name" value="Rce1-like"/>
    <property type="match status" value="1"/>
</dbReference>
<feature type="transmembrane region" description="Helical" evidence="1">
    <location>
        <begin position="83"/>
        <end position="104"/>
    </location>
</feature>
<gene>
    <name evidence="3" type="ORF">JCM17207_02220</name>
</gene>
<feature type="transmembrane region" description="Helical" evidence="1">
    <location>
        <begin position="12"/>
        <end position="30"/>
    </location>
</feature>
<evidence type="ECO:0000259" key="2">
    <source>
        <dbReference type="Pfam" id="PF02517"/>
    </source>
</evidence>
<dbReference type="RefSeq" id="WP_238315624.1">
    <property type="nucleotide sequence ID" value="NZ_BQKV01000012.1"/>
</dbReference>
<evidence type="ECO:0000313" key="4">
    <source>
        <dbReference type="Proteomes" id="UP001055185"/>
    </source>
</evidence>
<dbReference type="PANTHER" id="PTHR36435">
    <property type="entry name" value="SLR1288 PROTEIN"/>
    <property type="match status" value="1"/>
</dbReference>
<protein>
    <recommendedName>
        <fullName evidence="2">CAAX prenyl protease 2/Lysostaphin resistance protein A-like domain-containing protein</fullName>
    </recommendedName>
</protein>
<comment type="caution">
    <text evidence="3">The sequence shown here is derived from an EMBL/GenBank/DDBJ whole genome shotgun (WGS) entry which is preliminary data.</text>
</comment>
<feature type="transmembrane region" description="Helical" evidence="1">
    <location>
        <begin position="50"/>
        <end position="71"/>
    </location>
</feature>
<evidence type="ECO:0000313" key="3">
    <source>
        <dbReference type="EMBL" id="GJN63597.1"/>
    </source>
</evidence>
<name>A0AA37IXR4_9FIRM</name>
<evidence type="ECO:0000256" key="1">
    <source>
        <dbReference type="SAM" id="Phobius"/>
    </source>
</evidence>
<reference evidence="3" key="1">
    <citation type="journal article" date="2022" name="Int. J. Syst. Evol. Microbiol.">
        <title>Genome-based, phenotypic and chemotaxonomic classification of Faecalibacterium strains: proposal of three novel species Faecalibacterium duncaniae sp. nov., Faecalibacterium hattorii sp. nov. and Faecalibacterium gallinarum sp. nov. .</title>
        <authorList>
            <person name="Sakamoto M."/>
            <person name="Sakurai N."/>
            <person name="Tanno H."/>
            <person name="Iino T."/>
            <person name="Ohkuma M."/>
            <person name="Endo A."/>
        </authorList>
    </citation>
    <scope>NUCLEOTIDE SEQUENCE</scope>
    <source>
        <strain evidence="3">JCM 17207</strain>
    </source>
</reference>
<dbReference type="GO" id="GO:0080120">
    <property type="term" value="P:CAAX-box protein maturation"/>
    <property type="evidence" value="ECO:0007669"/>
    <property type="project" value="UniProtKB-ARBA"/>
</dbReference>
<keyword evidence="1" id="KW-0472">Membrane</keyword>
<feature type="transmembrane region" description="Helical" evidence="1">
    <location>
        <begin position="200"/>
        <end position="219"/>
    </location>
</feature>
<dbReference type="AlphaFoldDB" id="A0AA37IXR4"/>
<dbReference type="Proteomes" id="UP001055185">
    <property type="component" value="Unassembled WGS sequence"/>
</dbReference>
<organism evidence="3 4">
    <name type="scientific">Faecalibacterium gallinarum</name>
    <dbReference type="NCBI Taxonomy" id="2903556"/>
    <lineage>
        <taxon>Bacteria</taxon>
        <taxon>Bacillati</taxon>
        <taxon>Bacillota</taxon>
        <taxon>Clostridia</taxon>
        <taxon>Eubacteriales</taxon>
        <taxon>Oscillospiraceae</taxon>
        <taxon>Faecalibacterium</taxon>
    </lineage>
</organism>
<proteinExistence type="predicted"/>
<feature type="domain" description="CAAX prenyl protease 2/Lysostaphin resistance protein A-like" evidence="2">
    <location>
        <begin position="126"/>
        <end position="212"/>
    </location>
</feature>